<keyword evidence="6 8" id="KW-0472">Membrane</keyword>
<accession>A0A3D8T6C1</accession>
<dbReference type="GO" id="GO:0016020">
    <property type="term" value="C:membrane"/>
    <property type="evidence" value="ECO:0007669"/>
    <property type="project" value="UniProtKB-SubCell"/>
</dbReference>
<feature type="transmembrane region" description="Helical" evidence="8">
    <location>
        <begin position="341"/>
        <end position="362"/>
    </location>
</feature>
<dbReference type="OrthoDB" id="2250022at2759"/>
<keyword evidence="4 8" id="KW-0812">Transmembrane</keyword>
<evidence type="ECO:0000313" key="11">
    <source>
        <dbReference type="Proteomes" id="UP000256690"/>
    </source>
</evidence>
<dbReference type="PANTHER" id="PTHR43791:SF92">
    <property type="entry name" value="AGL026WP"/>
    <property type="match status" value="1"/>
</dbReference>
<name>A0A3D8T6C1_9EURO</name>
<sequence>MADKVDPKAPMPGIEEKGQPGNSFTWTAEDERALRWKIDLRVFPVLIVLFILNFIDRNNFANARLKGLEEDLRLTDVQYQTCISILLVGYIAFQIPSNMLLNTLRRPSWYLCAAAALWGAISAATAGVHNATGAILCRFFLGCAESALFPGSIYFLSRWYTRREMQLRVTLLNVGNLVAQAFGGLIAAGILGRMEGTAGIRAWRWLFILEGVITVACAIIAGFILPDYPSTTGWLSAREKQIAQLRLDLDVGTDTSPEKPTLSDALTGLKQAVVDPKVWLLGISYHCTIMGLCFSYFFPTITQSLGYGTTTTLLLTAPPWIWAVLIALPNAWHADRTGERFFHYLGPAAACIVGYIIAMTTQSTAPRYVSMFLMTTGYASGFVMLAWISSTIPRPPAKRAAAIGIINAMGNVGSIPGSYIFPSKYGPLYVKSFGAELAILGMGCICALTLRTYLRYLNKKMDEESERDEVYSEGEVAEEKPFRYLY</sequence>
<organism evidence="10 11">
    <name type="scientific">Aspergillus mulundensis</name>
    <dbReference type="NCBI Taxonomy" id="1810919"/>
    <lineage>
        <taxon>Eukaryota</taxon>
        <taxon>Fungi</taxon>
        <taxon>Dikarya</taxon>
        <taxon>Ascomycota</taxon>
        <taxon>Pezizomycotina</taxon>
        <taxon>Eurotiomycetes</taxon>
        <taxon>Eurotiomycetidae</taxon>
        <taxon>Eurotiales</taxon>
        <taxon>Aspergillaceae</taxon>
        <taxon>Aspergillus</taxon>
        <taxon>Aspergillus subgen. Nidulantes</taxon>
    </lineage>
</organism>
<dbReference type="GeneID" id="38111762"/>
<feature type="region of interest" description="Disordered" evidence="7">
    <location>
        <begin position="1"/>
        <end position="23"/>
    </location>
</feature>
<keyword evidence="3" id="KW-0813">Transport</keyword>
<feature type="transmembrane region" description="Helical" evidence="8">
    <location>
        <begin position="368"/>
        <end position="388"/>
    </location>
</feature>
<dbReference type="EMBL" id="PVWQ01000001">
    <property type="protein sequence ID" value="RDW94070.1"/>
    <property type="molecule type" value="Genomic_DNA"/>
</dbReference>
<comment type="subcellular location">
    <subcellularLocation>
        <location evidence="1">Membrane</location>
        <topology evidence="1">Multi-pass membrane protein</topology>
    </subcellularLocation>
</comment>
<feature type="transmembrane region" description="Helical" evidence="8">
    <location>
        <begin position="278"/>
        <end position="298"/>
    </location>
</feature>
<evidence type="ECO:0000256" key="5">
    <source>
        <dbReference type="ARBA" id="ARBA00022989"/>
    </source>
</evidence>
<dbReference type="Gene3D" id="1.20.1250.20">
    <property type="entry name" value="MFS general substrate transporter like domains"/>
    <property type="match status" value="2"/>
</dbReference>
<feature type="transmembrane region" description="Helical" evidence="8">
    <location>
        <begin position="400"/>
        <end position="421"/>
    </location>
</feature>
<feature type="transmembrane region" description="Helical" evidence="8">
    <location>
        <begin position="203"/>
        <end position="225"/>
    </location>
</feature>
<gene>
    <name evidence="10" type="ORF">DSM5745_01392</name>
</gene>
<feature type="transmembrane region" description="Helical" evidence="8">
    <location>
        <begin position="304"/>
        <end position="329"/>
    </location>
</feature>
<evidence type="ECO:0000256" key="1">
    <source>
        <dbReference type="ARBA" id="ARBA00004141"/>
    </source>
</evidence>
<dbReference type="AlphaFoldDB" id="A0A3D8T6C1"/>
<evidence type="ECO:0000259" key="9">
    <source>
        <dbReference type="PROSITE" id="PS50850"/>
    </source>
</evidence>
<feature type="domain" description="Major facilitator superfamily (MFS) profile" evidence="9">
    <location>
        <begin position="42"/>
        <end position="461"/>
    </location>
</feature>
<dbReference type="InterPro" id="IPR011701">
    <property type="entry name" value="MFS"/>
</dbReference>
<dbReference type="InterPro" id="IPR036259">
    <property type="entry name" value="MFS_trans_sf"/>
</dbReference>
<dbReference type="FunFam" id="1.20.1250.20:FF:000013">
    <property type="entry name" value="MFS general substrate transporter"/>
    <property type="match status" value="1"/>
</dbReference>
<protein>
    <recommendedName>
        <fullName evidence="9">Major facilitator superfamily (MFS) profile domain-containing protein</fullName>
    </recommendedName>
</protein>
<evidence type="ECO:0000256" key="8">
    <source>
        <dbReference type="SAM" id="Phobius"/>
    </source>
</evidence>
<dbReference type="Proteomes" id="UP000256690">
    <property type="component" value="Unassembled WGS sequence"/>
</dbReference>
<dbReference type="RefSeq" id="XP_026609253.1">
    <property type="nucleotide sequence ID" value="XM_026743408.1"/>
</dbReference>
<dbReference type="PANTHER" id="PTHR43791">
    <property type="entry name" value="PERMEASE-RELATED"/>
    <property type="match status" value="1"/>
</dbReference>
<feature type="transmembrane region" description="Helical" evidence="8">
    <location>
        <begin position="169"/>
        <end position="191"/>
    </location>
</feature>
<evidence type="ECO:0000256" key="6">
    <source>
        <dbReference type="ARBA" id="ARBA00023136"/>
    </source>
</evidence>
<evidence type="ECO:0000256" key="7">
    <source>
        <dbReference type="SAM" id="MobiDB-lite"/>
    </source>
</evidence>
<evidence type="ECO:0000256" key="2">
    <source>
        <dbReference type="ARBA" id="ARBA00008335"/>
    </source>
</evidence>
<proteinExistence type="inferred from homology"/>
<dbReference type="SUPFAM" id="SSF103473">
    <property type="entry name" value="MFS general substrate transporter"/>
    <property type="match status" value="1"/>
</dbReference>
<feature type="transmembrane region" description="Helical" evidence="8">
    <location>
        <begin position="133"/>
        <end position="157"/>
    </location>
</feature>
<comment type="similarity">
    <text evidence="2">Belongs to the major facilitator superfamily.</text>
</comment>
<evidence type="ECO:0000313" key="10">
    <source>
        <dbReference type="EMBL" id="RDW94070.1"/>
    </source>
</evidence>
<evidence type="ECO:0000256" key="4">
    <source>
        <dbReference type="ARBA" id="ARBA00022692"/>
    </source>
</evidence>
<feature type="transmembrane region" description="Helical" evidence="8">
    <location>
        <begin position="38"/>
        <end position="55"/>
    </location>
</feature>
<dbReference type="Pfam" id="PF07690">
    <property type="entry name" value="MFS_1"/>
    <property type="match status" value="1"/>
</dbReference>
<reference evidence="10 11" key="1">
    <citation type="journal article" date="2018" name="IMA Fungus">
        <title>IMA Genome-F 9: Draft genome sequence of Annulohypoxylon stygium, Aspergillus mulundensis, Berkeleyomyces basicola (syn. Thielaviopsis basicola), Ceratocystis smalleyi, two Cercospora beticola strains, Coleophoma cylindrospora, Fusarium fracticaudum, Phialophora cf. hyalina, and Morchella septimelata.</title>
        <authorList>
            <person name="Wingfield B.D."/>
            <person name="Bills G.F."/>
            <person name="Dong Y."/>
            <person name="Huang W."/>
            <person name="Nel W.J."/>
            <person name="Swalarsk-Parry B.S."/>
            <person name="Vaghefi N."/>
            <person name="Wilken P.M."/>
            <person name="An Z."/>
            <person name="de Beer Z.W."/>
            <person name="De Vos L."/>
            <person name="Chen L."/>
            <person name="Duong T.A."/>
            <person name="Gao Y."/>
            <person name="Hammerbacher A."/>
            <person name="Kikkert J.R."/>
            <person name="Li Y."/>
            <person name="Li H."/>
            <person name="Li K."/>
            <person name="Li Q."/>
            <person name="Liu X."/>
            <person name="Ma X."/>
            <person name="Naidoo K."/>
            <person name="Pethybridge S.J."/>
            <person name="Sun J."/>
            <person name="Steenkamp E.T."/>
            <person name="van der Nest M.A."/>
            <person name="van Wyk S."/>
            <person name="Wingfield M.J."/>
            <person name="Xiong C."/>
            <person name="Yue Q."/>
            <person name="Zhang X."/>
        </authorList>
    </citation>
    <scope>NUCLEOTIDE SEQUENCE [LARGE SCALE GENOMIC DNA]</scope>
    <source>
        <strain evidence="10 11">DSM 5745</strain>
    </source>
</reference>
<dbReference type="InterPro" id="IPR020846">
    <property type="entry name" value="MFS_dom"/>
</dbReference>
<evidence type="ECO:0000256" key="3">
    <source>
        <dbReference type="ARBA" id="ARBA00022448"/>
    </source>
</evidence>
<dbReference type="GO" id="GO:0022857">
    <property type="term" value="F:transmembrane transporter activity"/>
    <property type="evidence" value="ECO:0007669"/>
    <property type="project" value="InterPro"/>
</dbReference>
<feature type="transmembrane region" description="Helical" evidence="8">
    <location>
        <begin position="433"/>
        <end position="454"/>
    </location>
</feature>
<dbReference type="PROSITE" id="PS50850">
    <property type="entry name" value="MFS"/>
    <property type="match status" value="1"/>
</dbReference>
<keyword evidence="11" id="KW-1185">Reference proteome</keyword>
<keyword evidence="5 8" id="KW-1133">Transmembrane helix</keyword>
<dbReference type="FunFam" id="1.20.1250.20:FF:000057">
    <property type="entry name" value="MFS general substrate transporter"/>
    <property type="match status" value="1"/>
</dbReference>
<feature type="transmembrane region" description="Helical" evidence="8">
    <location>
        <begin position="108"/>
        <end position="127"/>
    </location>
</feature>
<comment type="caution">
    <text evidence="10">The sequence shown here is derived from an EMBL/GenBank/DDBJ whole genome shotgun (WGS) entry which is preliminary data.</text>
</comment>